<name>A0A1F7I522_9BACT</name>
<evidence type="ECO:0000313" key="2">
    <source>
        <dbReference type="Proteomes" id="UP000179024"/>
    </source>
</evidence>
<reference evidence="1 2" key="1">
    <citation type="journal article" date="2016" name="Nat. Commun.">
        <title>Thousands of microbial genomes shed light on interconnected biogeochemical processes in an aquifer system.</title>
        <authorList>
            <person name="Anantharaman K."/>
            <person name="Brown C.T."/>
            <person name="Hug L.A."/>
            <person name="Sharon I."/>
            <person name="Castelle C.J."/>
            <person name="Probst A.J."/>
            <person name="Thomas B.C."/>
            <person name="Singh A."/>
            <person name="Wilkins M.J."/>
            <person name="Karaoz U."/>
            <person name="Brodie E.L."/>
            <person name="Williams K.H."/>
            <person name="Hubbard S.S."/>
            <person name="Banfield J.F."/>
        </authorList>
    </citation>
    <scope>NUCLEOTIDE SEQUENCE [LARGE SCALE GENOMIC DNA]</scope>
</reference>
<evidence type="ECO:0008006" key="3">
    <source>
        <dbReference type="Google" id="ProtNLM"/>
    </source>
</evidence>
<evidence type="ECO:0000313" key="1">
    <source>
        <dbReference type="EMBL" id="OGK38466.1"/>
    </source>
</evidence>
<accession>A0A1F7I522</accession>
<comment type="caution">
    <text evidence="1">The sequence shown here is derived from an EMBL/GenBank/DDBJ whole genome shotgun (WGS) entry which is preliminary data.</text>
</comment>
<sequence>MGKVDGLPEINVAEIFTALRKTPAAKPLRSMLRFGPFRHETESPQHWKKVLGPSANSFTHMPYVYKFLRKMIATELQISPNFFTKEEQKTLLLAAACHDFGEAVINGQGVGDIIIIWKKPYHEEQEHKVFDEVLAMLKLPKKLKGEISTAYNIVMREKTNRLGHYFNAIEKTEYLDTILKVYRNHLTGNRIKNRQLLIGQVLTTYIPPLIEHTEQYVSIKKYLGKNRHFISSAFKYTYRDYVNHDPTDKRYVKGIETSLQKWTEFSSALR</sequence>
<dbReference type="EMBL" id="MGAE01000057">
    <property type="protein sequence ID" value="OGK38466.1"/>
    <property type="molecule type" value="Genomic_DNA"/>
</dbReference>
<protein>
    <recommendedName>
        <fullName evidence="3">HD/PDEase domain-containing protein</fullName>
    </recommendedName>
</protein>
<dbReference type="Proteomes" id="UP000179024">
    <property type="component" value="Unassembled WGS sequence"/>
</dbReference>
<organism evidence="1 2">
    <name type="scientific">Candidatus Roizmanbacteria bacterium RIFCSPHIGHO2_12_FULL_44_10</name>
    <dbReference type="NCBI Taxonomy" id="1802054"/>
    <lineage>
        <taxon>Bacteria</taxon>
        <taxon>Candidatus Roizmaniibacteriota</taxon>
    </lineage>
</organism>
<gene>
    <name evidence="1" type="ORF">A3F34_00195</name>
</gene>
<dbReference type="AlphaFoldDB" id="A0A1F7I522"/>
<proteinExistence type="predicted"/>